<evidence type="ECO:0000313" key="4">
    <source>
        <dbReference type="EMBL" id="KKM24045.1"/>
    </source>
</evidence>
<dbReference type="Pfam" id="PF03215">
    <property type="entry name" value="Rad17"/>
    <property type="match status" value="1"/>
</dbReference>
<dbReference type="InterPro" id="IPR027417">
    <property type="entry name" value="P-loop_NTPase"/>
</dbReference>
<feature type="non-terminal residue" evidence="4">
    <location>
        <position position="102"/>
    </location>
</feature>
<keyword evidence="2" id="KW-0547">Nucleotide-binding</keyword>
<organism evidence="4">
    <name type="scientific">marine sediment metagenome</name>
    <dbReference type="NCBI Taxonomy" id="412755"/>
    <lineage>
        <taxon>unclassified sequences</taxon>
        <taxon>metagenomes</taxon>
        <taxon>ecological metagenomes</taxon>
    </lineage>
</organism>
<proteinExistence type="predicted"/>
<dbReference type="SUPFAM" id="SSF52540">
    <property type="entry name" value="P-loop containing nucleoside triphosphate hydrolases"/>
    <property type="match status" value="1"/>
</dbReference>
<evidence type="ECO:0008006" key="5">
    <source>
        <dbReference type="Google" id="ProtNLM"/>
    </source>
</evidence>
<dbReference type="GO" id="GO:0005663">
    <property type="term" value="C:DNA replication factor C complex"/>
    <property type="evidence" value="ECO:0007669"/>
    <property type="project" value="TreeGrafter"/>
</dbReference>
<dbReference type="Gene3D" id="3.40.50.300">
    <property type="entry name" value="P-loop containing nucleotide triphosphate hydrolases"/>
    <property type="match status" value="1"/>
</dbReference>
<sequence length="102" mass="11559">MKPNKEHYLWVERYRPDTLDGYIGNKHFVEKLERWLESGDIPHMLLFGPAGTGKTTAAKIIVKNIECDYLFINASDENSVDTIRNKLKGFAASIGFSDLNIA</sequence>
<gene>
    <name evidence="4" type="ORF">LCGC14_1609020</name>
</gene>
<comment type="caution">
    <text evidence="4">The sequence shown here is derived from an EMBL/GenBank/DDBJ whole genome shotgun (WGS) entry which is preliminary data.</text>
</comment>
<reference evidence="4" key="1">
    <citation type="journal article" date="2015" name="Nature">
        <title>Complex archaea that bridge the gap between prokaryotes and eukaryotes.</title>
        <authorList>
            <person name="Spang A."/>
            <person name="Saw J.H."/>
            <person name="Jorgensen S.L."/>
            <person name="Zaremba-Niedzwiedzka K."/>
            <person name="Martijn J."/>
            <person name="Lind A.E."/>
            <person name="van Eijk R."/>
            <person name="Schleper C."/>
            <person name="Guy L."/>
            <person name="Ettema T.J."/>
        </authorList>
    </citation>
    <scope>NUCLEOTIDE SEQUENCE</scope>
</reference>
<dbReference type="GO" id="GO:0003689">
    <property type="term" value="F:DNA clamp loader activity"/>
    <property type="evidence" value="ECO:0007669"/>
    <property type="project" value="TreeGrafter"/>
</dbReference>
<evidence type="ECO:0000256" key="3">
    <source>
        <dbReference type="ARBA" id="ARBA00022840"/>
    </source>
</evidence>
<dbReference type="GO" id="GO:0005524">
    <property type="term" value="F:ATP binding"/>
    <property type="evidence" value="ECO:0007669"/>
    <property type="project" value="UniProtKB-KW"/>
</dbReference>
<protein>
    <recommendedName>
        <fullName evidence="5">ATPase AAA-type core domain-containing protein</fullName>
    </recommendedName>
</protein>
<dbReference type="InterPro" id="IPR050238">
    <property type="entry name" value="DNA_Rep/Repair_Clamp_Loader"/>
</dbReference>
<dbReference type="GO" id="GO:0006281">
    <property type="term" value="P:DNA repair"/>
    <property type="evidence" value="ECO:0007669"/>
    <property type="project" value="TreeGrafter"/>
</dbReference>
<dbReference type="CDD" id="cd00009">
    <property type="entry name" value="AAA"/>
    <property type="match status" value="1"/>
</dbReference>
<dbReference type="AlphaFoldDB" id="A0A0F9L965"/>
<keyword evidence="3" id="KW-0067">ATP-binding</keyword>
<keyword evidence="1" id="KW-0235">DNA replication</keyword>
<dbReference type="PANTHER" id="PTHR11669">
    <property type="entry name" value="REPLICATION FACTOR C / DNA POLYMERASE III GAMMA-TAU SUBUNIT"/>
    <property type="match status" value="1"/>
</dbReference>
<dbReference type="PANTHER" id="PTHR11669:SF20">
    <property type="entry name" value="REPLICATION FACTOR C SUBUNIT 4"/>
    <property type="match status" value="1"/>
</dbReference>
<accession>A0A0F9L965</accession>
<evidence type="ECO:0000256" key="2">
    <source>
        <dbReference type="ARBA" id="ARBA00022741"/>
    </source>
</evidence>
<evidence type="ECO:0000256" key="1">
    <source>
        <dbReference type="ARBA" id="ARBA00022705"/>
    </source>
</evidence>
<dbReference type="EMBL" id="LAZR01013003">
    <property type="protein sequence ID" value="KKM24045.1"/>
    <property type="molecule type" value="Genomic_DNA"/>
</dbReference>
<dbReference type="GO" id="GO:0006261">
    <property type="term" value="P:DNA-templated DNA replication"/>
    <property type="evidence" value="ECO:0007669"/>
    <property type="project" value="TreeGrafter"/>
</dbReference>
<name>A0A0F9L965_9ZZZZ</name>